<evidence type="ECO:0000256" key="1">
    <source>
        <dbReference type="SAM" id="MobiDB-lite"/>
    </source>
</evidence>
<evidence type="ECO:0000313" key="3">
    <source>
        <dbReference type="EMBL" id="PKK19709.1"/>
    </source>
</evidence>
<feature type="region of interest" description="Disordered" evidence="1">
    <location>
        <begin position="1"/>
        <end position="72"/>
    </location>
</feature>
<keyword evidence="4" id="KW-1185">Reference proteome</keyword>
<organism evidence="3 4">
    <name type="scientific">Columba livia</name>
    <name type="common">Rock dove</name>
    <dbReference type="NCBI Taxonomy" id="8932"/>
    <lineage>
        <taxon>Eukaryota</taxon>
        <taxon>Metazoa</taxon>
        <taxon>Chordata</taxon>
        <taxon>Craniata</taxon>
        <taxon>Vertebrata</taxon>
        <taxon>Euteleostomi</taxon>
        <taxon>Archelosauria</taxon>
        <taxon>Archosauria</taxon>
        <taxon>Dinosauria</taxon>
        <taxon>Saurischia</taxon>
        <taxon>Theropoda</taxon>
        <taxon>Coelurosauria</taxon>
        <taxon>Aves</taxon>
        <taxon>Neognathae</taxon>
        <taxon>Neoaves</taxon>
        <taxon>Columbimorphae</taxon>
        <taxon>Columbiformes</taxon>
        <taxon>Columbidae</taxon>
        <taxon>Columba</taxon>
    </lineage>
</organism>
<feature type="compositionally biased region" description="Low complexity" evidence="1">
    <location>
        <begin position="29"/>
        <end position="38"/>
    </location>
</feature>
<comment type="caution">
    <text evidence="3">The sequence shown here is derived from an EMBL/GenBank/DDBJ whole genome shotgun (WGS) entry which is preliminary data.</text>
</comment>
<name>A0A2I0LQK4_COLLI</name>
<protein>
    <submittedName>
        <fullName evidence="3">Microtubule-associated protein 1 light chain 3 beta</fullName>
    </submittedName>
</protein>
<evidence type="ECO:0000313" key="4">
    <source>
        <dbReference type="Proteomes" id="UP000053872"/>
    </source>
</evidence>
<dbReference type="InParanoid" id="A0A2I0LQK4"/>
<dbReference type="Proteomes" id="UP000053872">
    <property type="component" value="Unassembled WGS sequence"/>
</dbReference>
<sequence length="123" mass="12909">MGCFPKAHPPQPEGLRFPKVSRDRGWRVHGGATAAPAAPASPPPHGASHRDTGTRHWNPQSLLPPRGDRGEPLLEAARAQELRVNKQIIILLFLSITESPAACLGFGAAVAAPSRAGTQDGSA</sequence>
<keyword evidence="2" id="KW-0812">Transmembrane</keyword>
<dbReference type="AlphaFoldDB" id="A0A2I0LQK4"/>
<accession>A0A2I0LQK4</accession>
<proteinExistence type="predicted"/>
<reference evidence="3 4" key="1">
    <citation type="journal article" date="2013" name="Science">
        <title>Genomic diversity and evolution of the head crest in the rock pigeon.</title>
        <authorList>
            <person name="Shapiro M.D."/>
            <person name="Kronenberg Z."/>
            <person name="Li C."/>
            <person name="Domyan E.T."/>
            <person name="Pan H."/>
            <person name="Campbell M."/>
            <person name="Tan H."/>
            <person name="Huff C.D."/>
            <person name="Hu H."/>
            <person name="Vickrey A.I."/>
            <person name="Nielsen S.C."/>
            <person name="Stringham S.A."/>
            <person name="Hu H."/>
            <person name="Willerslev E."/>
            <person name="Gilbert M.T."/>
            <person name="Yandell M."/>
            <person name="Zhang G."/>
            <person name="Wang J."/>
        </authorList>
    </citation>
    <scope>NUCLEOTIDE SEQUENCE [LARGE SCALE GENOMIC DNA]</scope>
    <source>
        <tissue evidence="3">Blood</tissue>
    </source>
</reference>
<feature type="transmembrane region" description="Helical" evidence="2">
    <location>
        <begin position="88"/>
        <end position="112"/>
    </location>
</feature>
<dbReference type="EMBL" id="AKCR02000138">
    <property type="protein sequence ID" value="PKK19709.1"/>
    <property type="molecule type" value="Genomic_DNA"/>
</dbReference>
<keyword evidence="2" id="KW-0472">Membrane</keyword>
<keyword evidence="2" id="KW-1133">Transmembrane helix</keyword>
<gene>
    <name evidence="3" type="primary">MAP1LC3B</name>
    <name evidence="3" type="ORF">A306_00013997</name>
</gene>
<evidence type="ECO:0000256" key="2">
    <source>
        <dbReference type="SAM" id="Phobius"/>
    </source>
</evidence>